<keyword evidence="1" id="KW-0472">Membrane</keyword>
<dbReference type="InterPro" id="IPR029039">
    <property type="entry name" value="Flavoprotein-like_sf"/>
</dbReference>
<evidence type="ECO:0000313" key="3">
    <source>
        <dbReference type="EMBL" id="CAK1237693.1"/>
    </source>
</evidence>
<dbReference type="CDD" id="cd06259">
    <property type="entry name" value="YdcF-like"/>
    <property type="match status" value="1"/>
</dbReference>
<dbReference type="InterPro" id="IPR003848">
    <property type="entry name" value="DUF218"/>
</dbReference>
<name>A0ABN9YQ44_9LACO</name>
<feature type="transmembrane region" description="Helical" evidence="1">
    <location>
        <begin position="6"/>
        <end position="24"/>
    </location>
</feature>
<dbReference type="InterPro" id="IPR051599">
    <property type="entry name" value="Cell_Envelope_Assoc"/>
</dbReference>
<feature type="transmembrane region" description="Helical" evidence="1">
    <location>
        <begin position="100"/>
        <end position="119"/>
    </location>
</feature>
<keyword evidence="4" id="KW-1185">Reference proteome</keyword>
<dbReference type="PANTHER" id="PTHR30336">
    <property type="entry name" value="INNER MEMBRANE PROTEIN, PROBABLE PERMEASE"/>
    <property type="match status" value="1"/>
</dbReference>
<sequence>MLMLTPLIYLLLALVVVAIAAVVIDKRNFIFGSLLIFSLLLTVMALYLKLAGYVLDKQIPVMNVLVILLPIVVIAFAIFWLVRNTNIISHKEGKSFTAKLALFLAVTMGIDFYLLFLTGEVHGRWLFFCYVLGLLVYNTFFLLFLSYLGYSLLYQVLPATKKADYIIVLGSYIHNGRVTPLLQSRVDRALTYYRQAAEGKRPKFVVSGGRGSDESTSEADAMRTYLLEVGVPVEDIILEDQSRNTFENFMFSKEKILTDWQKSGHTGQPQILFSTSNYHVMRASLYSKRIGFSAQGIGAPTSLYFLPTALIREYVGILSYYRLITFLLLVVEAFLAYMIAF</sequence>
<dbReference type="Proteomes" id="UP001314166">
    <property type="component" value="Unassembled WGS sequence"/>
</dbReference>
<dbReference type="Gene3D" id="3.40.50.620">
    <property type="entry name" value="HUPs"/>
    <property type="match status" value="1"/>
</dbReference>
<comment type="caution">
    <text evidence="3">The sequence shown here is derived from an EMBL/GenBank/DDBJ whole genome shotgun (WGS) entry which is preliminary data.</text>
</comment>
<feature type="transmembrane region" description="Helical" evidence="1">
    <location>
        <begin position="60"/>
        <end position="80"/>
    </location>
</feature>
<reference evidence="3 4" key="1">
    <citation type="submission" date="2023-10" db="EMBL/GenBank/DDBJ databases">
        <authorList>
            <person name="Botero Cardona J."/>
        </authorList>
    </citation>
    <scope>NUCLEOTIDE SEQUENCE [LARGE SCALE GENOMIC DNA]</scope>
    <source>
        <strain evidence="3 4">R-55214</strain>
    </source>
</reference>
<keyword evidence="1" id="KW-0812">Transmembrane</keyword>
<dbReference type="RefSeq" id="WP_338343589.1">
    <property type="nucleotide sequence ID" value="NZ_CAUZLH010000004.1"/>
</dbReference>
<accession>A0ABN9YQ44</accession>
<dbReference type="Pfam" id="PF02698">
    <property type="entry name" value="DUF218"/>
    <property type="match status" value="1"/>
</dbReference>
<organism evidence="3 4">
    <name type="scientific">Fructobacillus evanidus</name>
    <dbReference type="NCBI Taxonomy" id="3064281"/>
    <lineage>
        <taxon>Bacteria</taxon>
        <taxon>Bacillati</taxon>
        <taxon>Bacillota</taxon>
        <taxon>Bacilli</taxon>
        <taxon>Lactobacillales</taxon>
        <taxon>Lactobacillaceae</taxon>
        <taxon>Fructobacillus</taxon>
    </lineage>
</organism>
<evidence type="ECO:0000313" key="4">
    <source>
        <dbReference type="Proteomes" id="UP001314166"/>
    </source>
</evidence>
<evidence type="ECO:0000259" key="2">
    <source>
        <dbReference type="Pfam" id="PF02698"/>
    </source>
</evidence>
<feature type="domain" description="DUF218" evidence="2">
    <location>
        <begin position="164"/>
        <end position="316"/>
    </location>
</feature>
<proteinExistence type="predicted"/>
<protein>
    <submittedName>
        <fullName evidence="3">DUF218 family (ElyC)</fullName>
    </submittedName>
</protein>
<feature type="transmembrane region" description="Helical" evidence="1">
    <location>
        <begin position="320"/>
        <end position="340"/>
    </location>
</feature>
<gene>
    <name evidence="3" type="ORF">R55214_HHFBAMCI_00666</name>
</gene>
<dbReference type="PANTHER" id="PTHR30336:SF4">
    <property type="entry name" value="ENVELOPE BIOGENESIS FACTOR ELYC"/>
    <property type="match status" value="1"/>
</dbReference>
<feature type="transmembrane region" description="Helical" evidence="1">
    <location>
        <begin position="29"/>
        <end position="48"/>
    </location>
</feature>
<dbReference type="SUPFAM" id="SSF52218">
    <property type="entry name" value="Flavoproteins"/>
    <property type="match status" value="1"/>
</dbReference>
<evidence type="ECO:0000256" key="1">
    <source>
        <dbReference type="SAM" id="Phobius"/>
    </source>
</evidence>
<dbReference type="InterPro" id="IPR014729">
    <property type="entry name" value="Rossmann-like_a/b/a_fold"/>
</dbReference>
<keyword evidence="1" id="KW-1133">Transmembrane helix</keyword>
<dbReference type="EMBL" id="CAUZMB010000003">
    <property type="protein sequence ID" value="CAK1237693.1"/>
    <property type="molecule type" value="Genomic_DNA"/>
</dbReference>
<feature type="transmembrane region" description="Helical" evidence="1">
    <location>
        <begin position="125"/>
        <end position="153"/>
    </location>
</feature>